<feature type="repeat" description="PPR" evidence="3">
    <location>
        <begin position="560"/>
        <end position="594"/>
    </location>
</feature>
<evidence type="ECO:0000256" key="2">
    <source>
        <dbReference type="ARBA" id="ARBA00022737"/>
    </source>
</evidence>
<feature type="repeat" description="PPR" evidence="3">
    <location>
        <begin position="455"/>
        <end position="489"/>
    </location>
</feature>
<sequence length="697" mass="78042">MVVLLWRQLSRIPTRRRASKLLLDGLNSLSTCRTFCVPLDENHSEQALPSTVIKRVCFWVCDSYYSQEKKGSRAVLNLPIDSEFLTVEQAITAVAALADEAGSMVALSFFYWAIEFSKFRYCMRFYIISVSCFLKNGNTKRAHEVIRCMVSNFADIGSAKEAVDMVFQMQSQGLILNCYTLNCILGAINKLASVEMAENVFDEMCKRGVIPDFYSLKSMLLLYCNLGRVSDVDRLLNSMFSRGFLVDNAAFTSILSVFCNHGLVNRASRIFNKMVEMGLKPNVINYSCLINGLSRRGSIKQAFELLEKMVRLGLKPNVFTHTVLIDGLCKKGWTDKAFRLFLKLVRSDNYKPNVHTYTAMIDGYCKEGRLNRAEMMLVKMQEQGLVPNLNTYTALINGHVKVGDFDRAFELMDEIRISGLTPNTYTCNVVSDGLFRKGMIREAFSLLKTHGAPPDKATYTILVSNACRNGDFRRALGLVCVMIKGGFGLDIYTYTTLISHLSKQRKDNGMRECEAILQDALKAGLVPSTETYTSMISGYFRNGETPAALETFDSIRGDGDGFTYGAVISGLCREGMLDEAKGVFVEMIERGMVPCEVSRMSVAYEFCARGEVGVAVDLLGRVEKDEHWTRTVRSLIRRLCGEGEVDVAAELFDRLSDRRGGGGVDRATLTAFVTACYACNRYELVADTSRKCKKMRL</sequence>
<gene>
    <name evidence="4" type="ORF">M569_13637</name>
</gene>
<dbReference type="PROSITE" id="PS51375">
    <property type="entry name" value="PPR"/>
    <property type="match status" value="10"/>
</dbReference>
<dbReference type="Proteomes" id="UP000015453">
    <property type="component" value="Unassembled WGS sequence"/>
</dbReference>
<dbReference type="PANTHER" id="PTHR47941">
    <property type="entry name" value="PENTATRICOPEPTIDE REPEAT-CONTAINING PROTEIN 3, MITOCHONDRIAL"/>
    <property type="match status" value="1"/>
</dbReference>
<evidence type="ECO:0000256" key="1">
    <source>
        <dbReference type="ARBA" id="ARBA00007626"/>
    </source>
</evidence>
<comment type="similarity">
    <text evidence="1">Belongs to the PPR family. P subfamily.</text>
</comment>
<keyword evidence="2" id="KW-0677">Repeat</keyword>
<organism evidence="4 5">
    <name type="scientific">Genlisea aurea</name>
    <dbReference type="NCBI Taxonomy" id="192259"/>
    <lineage>
        <taxon>Eukaryota</taxon>
        <taxon>Viridiplantae</taxon>
        <taxon>Streptophyta</taxon>
        <taxon>Embryophyta</taxon>
        <taxon>Tracheophyta</taxon>
        <taxon>Spermatophyta</taxon>
        <taxon>Magnoliopsida</taxon>
        <taxon>eudicotyledons</taxon>
        <taxon>Gunneridae</taxon>
        <taxon>Pentapetalae</taxon>
        <taxon>asterids</taxon>
        <taxon>lamiids</taxon>
        <taxon>Lamiales</taxon>
        <taxon>Lentibulariaceae</taxon>
        <taxon>Genlisea</taxon>
    </lineage>
</organism>
<evidence type="ECO:0000313" key="5">
    <source>
        <dbReference type="Proteomes" id="UP000015453"/>
    </source>
</evidence>
<name>S8C2X2_9LAMI</name>
<feature type="repeat" description="PPR" evidence="3">
    <location>
        <begin position="247"/>
        <end position="281"/>
    </location>
</feature>
<keyword evidence="5" id="KW-1185">Reference proteome</keyword>
<feature type="repeat" description="PPR" evidence="3">
    <location>
        <begin position="317"/>
        <end position="352"/>
    </location>
</feature>
<dbReference type="Gene3D" id="1.25.40.10">
    <property type="entry name" value="Tetratricopeptide repeat domain"/>
    <property type="match status" value="5"/>
</dbReference>
<feature type="repeat" description="PPR" evidence="3">
    <location>
        <begin position="212"/>
        <end position="246"/>
    </location>
</feature>
<feature type="repeat" description="PPR" evidence="3">
    <location>
        <begin position="388"/>
        <end position="422"/>
    </location>
</feature>
<feature type="repeat" description="PPR" evidence="3">
    <location>
        <begin position="528"/>
        <end position="558"/>
    </location>
</feature>
<evidence type="ECO:0000256" key="3">
    <source>
        <dbReference type="PROSITE-ProRule" id="PRU00708"/>
    </source>
</evidence>
<dbReference type="Pfam" id="PF01535">
    <property type="entry name" value="PPR"/>
    <property type="match status" value="6"/>
</dbReference>
<comment type="caution">
    <text evidence="4">The sequence shown here is derived from an EMBL/GenBank/DDBJ whole genome shotgun (WGS) entry which is preliminary data.</text>
</comment>
<dbReference type="EMBL" id="AUSU01007041">
    <property type="protein sequence ID" value="EPS61160.1"/>
    <property type="molecule type" value="Genomic_DNA"/>
</dbReference>
<feature type="repeat" description="PPR" evidence="3">
    <location>
        <begin position="353"/>
        <end position="387"/>
    </location>
</feature>
<dbReference type="InterPro" id="IPR011990">
    <property type="entry name" value="TPR-like_helical_dom_sf"/>
</dbReference>
<reference evidence="4 5" key="1">
    <citation type="journal article" date="2013" name="BMC Genomics">
        <title>The miniature genome of a carnivorous plant Genlisea aurea contains a low number of genes and short non-coding sequences.</title>
        <authorList>
            <person name="Leushkin E.V."/>
            <person name="Sutormin R.A."/>
            <person name="Nabieva E.R."/>
            <person name="Penin A.A."/>
            <person name="Kondrashov A.S."/>
            <person name="Logacheva M.D."/>
        </authorList>
    </citation>
    <scope>NUCLEOTIDE SEQUENCE [LARGE SCALE GENOMIC DNA]</scope>
</reference>
<accession>S8C2X2</accession>
<dbReference type="NCBIfam" id="TIGR00756">
    <property type="entry name" value="PPR"/>
    <property type="match status" value="9"/>
</dbReference>
<evidence type="ECO:0008006" key="6">
    <source>
        <dbReference type="Google" id="ProtNLM"/>
    </source>
</evidence>
<dbReference type="SUPFAM" id="SSF81901">
    <property type="entry name" value="HCP-like"/>
    <property type="match status" value="1"/>
</dbReference>
<proteinExistence type="inferred from homology"/>
<feature type="repeat" description="PPR" evidence="3">
    <location>
        <begin position="282"/>
        <end position="316"/>
    </location>
</feature>
<dbReference type="InterPro" id="IPR002885">
    <property type="entry name" value="PPR_rpt"/>
</dbReference>
<feature type="repeat" description="PPR" evidence="3">
    <location>
        <begin position="177"/>
        <end position="211"/>
    </location>
</feature>
<evidence type="ECO:0000313" key="4">
    <source>
        <dbReference type="EMBL" id="EPS61160.1"/>
    </source>
</evidence>
<dbReference type="Pfam" id="PF13041">
    <property type="entry name" value="PPR_2"/>
    <property type="match status" value="3"/>
</dbReference>
<dbReference type="AlphaFoldDB" id="S8C2X2"/>
<dbReference type="OrthoDB" id="185373at2759"/>
<protein>
    <recommendedName>
        <fullName evidence="6">Pentacotripeptide-repeat region of PRORP domain-containing protein</fullName>
    </recommendedName>
</protein>